<organism evidence="8 9">
    <name type="scientific">Methanoculleus sediminis</name>
    <dbReference type="NCBI Taxonomy" id="1550566"/>
    <lineage>
        <taxon>Archaea</taxon>
        <taxon>Methanobacteriati</taxon>
        <taxon>Methanobacteriota</taxon>
        <taxon>Stenosarchaea group</taxon>
        <taxon>Methanomicrobia</taxon>
        <taxon>Methanomicrobiales</taxon>
        <taxon>Methanomicrobiaceae</taxon>
        <taxon>Methanoculleus</taxon>
    </lineage>
</organism>
<evidence type="ECO:0000256" key="3">
    <source>
        <dbReference type="ARBA" id="ARBA00022676"/>
    </source>
</evidence>
<dbReference type="SUPFAM" id="SSF53271">
    <property type="entry name" value="PRTase-like"/>
    <property type="match status" value="1"/>
</dbReference>
<dbReference type="OrthoDB" id="9089at2157"/>
<dbReference type="InterPro" id="IPR023031">
    <property type="entry name" value="OPRT"/>
</dbReference>
<feature type="binding site" evidence="6">
    <location>
        <position position="143"/>
    </location>
    <ligand>
        <name>orotate</name>
        <dbReference type="ChEBI" id="CHEBI:30839"/>
    </ligand>
</feature>
<dbReference type="GO" id="GO:0004588">
    <property type="term" value="F:orotate phosphoribosyltransferase activity"/>
    <property type="evidence" value="ECO:0007669"/>
    <property type="project" value="UniProtKB-UniRule"/>
</dbReference>
<reference evidence="8 9" key="1">
    <citation type="journal article" date="2015" name="Int. J. Syst. Evol. Microbiol.">
        <title>Methanoculleus sediminis sp. nov., a methanogen from sediments near a submarine mud volcano.</title>
        <authorList>
            <person name="Chen S.C."/>
            <person name="Chen M.F."/>
            <person name="Lai M.C."/>
            <person name="Weng C.Y."/>
            <person name="Wu S.Y."/>
            <person name="Lin S."/>
            <person name="Yang T.F."/>
            <person name="Chen P.C."/>
        </authorList>
    </citation>
    <scope>NUCLEOTIDE SEQUENCE [LARGE SCALE GENOMIC DNA]</scope>
    <source>
        <strain evidence="8 9">S3Fa</strain>
    </source>
</reference>
<keyword evidence="4 6" id="KW-0808">Transferase</keyword>
<comment type="caution">
    <text evidence="8">The sequence shown here is derived from an EMBL/GenBank/DDBJ whole genome shotgun (WGS) entry which is preliminary data.</text>
</comment>
<keyword evidence="3 6" id="KW-0328">Glycosyltransferase</keyword>
<evidence type="ECO:0000256" key="1">
    <source>
        <dbReference type="ARBA" id="ARBA00004889"/>
    </source>
</evidence>
<dbReference type="PATRIC" id="fig|1550566.3.peg.2127"/>
<dbReference type="HAMAP" id="MF_01208">
    <property type="entry name" value="PyrE"/>
    <property type="match status" value="1"/>
</dbReference>
<evidence type="ECO:0000259" key="7">
    <source>
        <dbReference type="Pfam" id="PF00156"/>
    </source>
</evidence>
<comment type="similarity">
    <text evidence="6">Belongs to the purine/pyrimidine phosphoribosyltransferase family. PyrE subfamily.</text>
</comment>
<dbReference type="RefSeq" id="WP_048184807.1">
    <property type="nucleotide sequence ID" value="NZ_JXOJ01000005.1"/>
</dbReference>
<protein>
    <recommendedName>
        <fullName evidence="2 6">Orotate phosphoribosyltransferase</fullName>
        <shortName evidence="6">OPRT</shortName>
        <shortName evidence="6">OPRTase</shortName>
        <ecNumber evidence="2 6">2.4.2.10</ecNumber>
    </recommendedName>
</protein>
<keyword evidence="6" id="KW-0460">Magnesium</keyword>
<evidence type="ECO:0000256" key="6">
    <source>
        <dbReference type="HAMAP-Rule" id="MF_01208"/>
    </source>
</evidence>
<feature type="binding site" evidence="6">
    <location>
        <position position="115"/>
    </location>
    <ligand>
        <name>orotate</name>
        <dbReference type="ChEBI" id="CHEBI:30839"/>
    </ligand>
</feature>
<feature type="binding site" evidence="6">
    <location>
        <position position="92"/>
    </location>
    <ligand>
        <name>5-phospho-alpha-D-ribose 1-diphosphate</name>
        <dbReference type="ChEBI" id="CHEBI:58017"/>
        <note>ligand shared between dimeric partners</note>
    </ligand>
</feature>
<evidence type="ECO:0000256" key="2">
    <source>
        <dbReference type="ARBA" id="ARBA00011971"/>
    </source>
</evidence>
<dbReference type="PANTHER" id="PTHR19278">
    <property type="entry name" value="OROTATE PHOSPHORIBOSYLTRANSFERASE"/>
    <property type="match status" value="1"/>
</dbReference>
<keyword evidence="5 6" id="KW-0665">Pyrimidine biosynthesis</keyword>
<dbReference type="Pfam" id="PF00156">
    <property type="entry name" value="Pribosyltran"/>
    <property type="match status" value="1"/>
</dbReference>
<feature type="binding site" description="in other chain" evidence="6">
    <location>
        <begin position="111"/>
        <end position="119"/>
    </location>
    <ligand>
        <name>5-phospho-alpha-D-ribose 1-diphosphate</name>
        <dbReference type="ChEBI" id="CHEBI:58017"/>
        <note>ligand shared between dimeric partners</note>
    </ligand>
</feature>
<evidence type="ECO:0000313" key="8">
    <source>
        <dbReference type="EMBL" id="KLK87582.1"/>
    </source>
</evidence>
<dbReference type="GO" id="GO:0019856">
    <property type="term" value="P:pyrimidine nucleobase biosynthetic process"/>
    <property type="evidence" value="ECO:0007669"/>
    <property type="project" value="TreeGrafter"/>
</dbReference>
<proteinExistence type="inferred from homology"/>
<feature type="binding site" description="in other chain" evidence="6">
    <location>
        <position position="87"/>
    </location>
    <ligand>
        <name>5-phospho-alpha-D-ribose 1-diphosphate</name>
        <dbReference type="ChEBI" id="CHEBI:58017"/>
        <note>ligand shared between dimeric partners</note>
    </ligand>
</feature>
<dbReference type="EMBL" id="JXOJ01000005">
    <property type="protein sequence ID" value="KLK87582.1"/>
    <property type="molecule type" value="Genomic_DNA"/>
</dbReference>
<evidence type="ECO:0000313" key="9">
    <source>
        <dbReference type="Proteomes" id="UP000035301"/>
    </source>
</evidence>
<comment type="subunit">
    <text evidence="6">Homodimer.</text>
</comment>
<feature type="domain" description="Phosphoribosyltransferase" evidence="7">
    <location>
        <begin position="49"/>
        <end position="149"/>
    </location>
</feature>
<dbReference type="GO" id="GO:0044205">
    <property type="term" value="P:'de novo' UMP biosynthetic process"/>
    <property type="evidence" value="ECO:0007669"/>
    <property type="project" value="UniProtKB-UniRule"/>
</dbReference>
<comment type="catalytic activity">
    <reaction evidence="6">
        <text>orotidine 5'-phosphate + diphosphate = orotate + 5-phospho-alpha-D-ribose 1-diphosphate</text>
        <dbReference type="Rhea" id="RHEA:10380"/>
        <dbReference type="ChEBI" id="CHEBI:30839"/>
        <dbReference type="ChEBI" id="CHEBI:33019"/>
        <dbReference type="ChEBI" id="CHEBI:57538"/>
        <dbReference type="ChEBI" id="CHEBI:58017"/>
        <dbReference type="EC" id="2.4.2.10"/>
    </reaction>
</comment>
<gene>
    <name evidence="6" type="primary">pyrE</name>
    <name evidence="8" type="ORF">SZ63_09770</name>
</gene>
<dbReference type="UniPathway" id="UPA00070">
    <property type="reaction ID" value="UER00119"/>
</dbReference>
<dbReference type="InterPro" id="IPR004467">
    <property type="entry name" value="Or_phspho_trans_dom"/>
</dbReference>
<dbReference type="EC" id="2.4.2.10" evidence="2 6"/>
<dbReference type="Proteomes" id="UP000035301">
    <property type="component" value="Unassembled WGS sequence"/>
</dbReference>
<feature type="binding site" evidence="6">
    <location>
        <position position="90"/>
    </location>
    <ligand>
        <name>5-phospho-alpha-D-ribose 1-diphosphate</name>
        <dbReference type="ChEBI" id="CHEBI:58017"/>
        <note>ligand shared between dimeric partners</note>
    </ligand>
</feature>
<dbReference type="AlphaFoldDB" id="A0A0H1R4C7"/>
<dbReference type="Gene3D" id="3.40.50.2020">
    <property type="match status" value="1"/>
</dbReference>
<dbReference type="NCBIfam" id="TIGR00336">
    <property type="entry name" value="pyrE"/>
    <property type="match status" value="1"/>
</dbReference>
<dbReference type="PANTHER" id="PTHR19278:SF9">
    <property type="entry name" value="URIDINE 5'-MONOPHOSPHATE SYNTHASE"/>
    <property type="match status" value="1"/>
</dbReference>
<comment type="cofactor">
    <cofactor evidence="6">
        <name>Mg(2+)</name>
        <dbReference type="ChEBI" id="CHEBI:18420"/>
    </cofactor>
</comment>
<dbReference type="STRING" id="1550566.SZ63_09770"/>
<dbReference type="InterPro" id="IPR000836">
    <property type="entry name" value="PRTase_dom"/>
</dbReference>
<dbReference type="CDD" id="cd06223">
    <property type="entry name" value="PRTases_typeI"/>
    <property type="match status" value="1"/>
</dbReference>
<name>A0A0H1R4C7_9EURY</name>
<comment type="pathway">
    <text evidence="1 6">Pyrimidine metabolism; UMP biosynthesis via de novo pathway; UMP from orotate: step 1/2.</text>
</comment>
<evidence type="ECO:0000256" key="5">
    <source>
        <dbReference type="ARBA" id="ARBA00022975"/>
    </source>
</evidence>
<feature type="binding site" evidence="6">
    <location>
        <position position="86"/>
    </location>
    <ligand>
        <name>5-phospho-alpha-D-ribose 1-diphosphate</name>
        <dbReference type="ChEBI" id="CHEBI:58017"/>
        <note>ligand shared between dimeric partners</note>
    </ligand>
</feature>
<sequence>MVNPIATLLLECGAIEFGDFVLASGARSSYYIDIKAATTNPSILAEIGKTIAEGREFEMVAGVAVGAVPIAVAVSLASGRPYAIVRKEGKDHGKAGTIIGDVNGKNVLLVEDVTTSGGSAVYGLEALRAAGAHVDRVVTVVDREAGAREALAEKGASLLALVRVSELLDG</sequence>
<evidence type="ECO:0000256" key="4">
    <source>
        <dbReference type="ARBA" id="ARBA00022679"/>
    </source>
</evidence>
<dbReference type="InterPro" id="IPR029057">
    <property type="entry name" value="PRTase-like"/>
</dbReference>
<dbReference type="GO" id="GO:0000287">
    <property type="term" value="F:magnesium ion binding"/>
    <property type="evidence" value="ECO:0007669"/>
    <property type="project" value="UniProtKB-UniRule"/>
</dbReference>
<keyword evidence="9" id="KW-1185">Reference proteome</keyword>
<comment type="function">
    <text evidence="6">Catalyzes the transfer of a ribosyl phosphate group from 5-phosphoribose 1-diphosphate to orotate, leading to the formation of orotidine monophosphate (OMP).</text>
</comment>
<accession>A0A0H1R4C7</accession>